<sequence>MRLQKYLSQAGVASRRKCEEYISQGRIKINGEIITSQGIQVEEADKIMFDNKIVSLEKHKVYYVLNKPTGCVTTVSDENNRKTVMDILPPIKERIFPVGRLDFNTSGLLIFTNDGDLTYKLTHPKHELPKTYMVTVKGRLPADLLLKLEIGVDIGGYITLPAYVNLISQLDTQTVFELTIMEGKNRQIRRMCEAIGYEVISLKRIGIGKLTLSRLKNGEIRMLTKNEINYLKNL</sequence>
<reference evidence="1" key="1">
    <citation type="submission" date="2016-08" db="EMBL/GenBank/DDBJ databases">
        <authorList>
            <person name="Ngugi D.K."/>
            <person name="Miyake S."/>
            <person name="Stingl U."/>
        </authorList>
    </citation>
    <scope>NUCLEOTIDE SEQUENCE</scope>
    <source>
        <strain evidence="1">SCG-B11WGA-EpuloA1</strain>
    </source>
</reference>
<proteinExistence type="predicted"/>
<evidence type="ECO:0000313" key="1">
    <source>
        <dbReference type="EMBL" id="ONI41804.1"/>
    </source>
</evidence>
<accession>A0ACC8XET4</accession>
<comment type="caution">
    <text evidence="1">The sequence shown here is derived from an EMBL/GenBank/DDBJ whole genome shotgun (WGS) entry which is preliminary data.</text>
</comment>
<evidence type="ECO:0000313" key="2">
    <source>
        <dbReference type="Proteomes" id="UP000188605"/>
    </source>
</evidence>
<keyword evidence="2" id="KW-1185">Reference proteome</keyword>
<dbReference type="Proteomes" id="UP000188605">
    <property type="component" value="Unassembled WGS sequence"/>
</dbReference>
<name>A0ACC8XET4_9FIRM</name>
<protein>
    <submittedName>
        <fullName evidence="1">Pseudouridine synthase</fullName>
    </submittedName>
</protein>
<gene>
    <name evidence="1" type="ORF">AN396_03010</name>
</gene>
<organism evidence="1 2">
    <name type="scientific">Candidatus Epulonipiscium fishelsonii</name>
    <dbReference type="NCBI Taxonomy" id="77094"/>
    <lineage>
        <taxon>Bacteria</taxon>
        <taxon>Bacillati</taxon>
        <taxon>Bacillota</taxon>
        <taxon>Clostridia</taxon>
        <taxon>Lachnospirales</taxon>
        <taxon>Lachnospiraceae</taxon>
        <taxon>Candidatus Epulonipiscium</taxon>
    </lineage>
</organism>
<dbReference type="EMBL" id="LJDB01000028">
    <property type="protein sequence ID" value="ONI41804.1"/>
    <property type="molecule type" value="Genomic_DNA"/>
</dbReference>